<name>A0AAV1L5U6_9NEOP</name>
<dbReference type="PANTHER" id="PTHR46599">
    <property type="entry name" value="PIGGYBAC TRANSPOSABLE ELEMENT-DERIVED PROTEIN 4"/>
    <property type="match status" value="1"/>
</dbReference>
<feature type="domain" description="PiggyBac transposable element-derived protein" evidence="1">
    <location>
        <begin position="86"/>
        <end position="172"/>
    </location>
</feature>
<dbReference type="CDD" id="cd19757">
    <property type="entry name" value="Bbox1"/>
    <property type="match status" value="1"/>
</dbReference>
<dbReference type="AlphaFoldDB" id="A0AAV1L5U6"/>
<evidence type="ECO:0000313" key="3">
    <source>
        <dbReference type="Proteomes" id="UP001314205"/>
    </source>
</evidence>
<organism evidence="2 3">
    <name type="scientific">Parnassius mnemosyne</name>
    <name type="common">clouded apollo</name>
    <dbReference type="NCBI Taxonomy" id="213953"/>
    <lineage>
        <taxon>Eukaryota</taxon>
        <taxon>Metazoa</taxon>
        <taxon>Ecdysozoa</taxon>
        <taxon>Arthropoda</taxon>
        <taxon>Hexapoda</taxon>
        <taxon>Insecta</taxon>
        <taxon>Pterygota</taxon>
        <taxon>Neoptera</taxon>
        <taxon>Endopterygota</taxon>
        <taxon>Lepidoptera</taxon>
        <taxon>Glossata</taxon>
        <taxon>Ditrysia</taxon>
        <taxon>Papilionoidea</taxon>
        <taxon>Papilionidae</taxon>
        <taxon>Parnassiinae</taxon>
        <taxon>Parnassini</taxon>
        <taxon>Parnassius</taxon>
        <taxon>Driopa</taxon>
    </lineage>
</organism>
<comment type="caution">
    <text evidence="2">The sequence shown here is derived from an EMBL/GenBank/DDBJ whole genome shotgun (WGS) entry which is preliminary data.</text>
</comment>
<evidence type="ECO:0000313" key="2">
    <source>
        <dbReference type="EMBL" id="CAK1590653.1"/>
    </source>
</evidence>
<protein>
    <recommendedName>
        <fullName evidence="1">PiggyBac transposable element-derived protein domain-containing protein</fullName>
    </recommendedName>
</protein>
<reference evidence="2 3" key="1">
    <citation type="submission" date="2023-11" db="EMBL/GenBank/DDBJ databases">
        <authorList>
            <person name="Hedman E."/>
            <person name="Englund M."/>
            <person name="Stromberg M."/>
            <person name="Nyberg Akerstrom W."/>
            <person name="Nylinder S."/>
            <person name="Jareborg N."/>
            <person name="Kallberg Y."/>
            <person name="Kronander E."/>
        </authorList>
    </citation>
    <scope>NUCLEOTIDE SEQUENCE [LARGE SCALE GENOMIC DNA]</scope>
</reference>
<accession>A0AAV1L5U6</accession>
<proteinExistence type="predicted"/>
<dbReference type="EMBL" id="CAVLGL010000085">
    <property type="protein sequence ID" value="CAK1590653.1"/>
    <property type="molecule type" value="Genomic_DNA"/>
</dbReference>
<dbReference type="PANTHER" id="PTHR46599:SF3">
    <property type="entry name" value="PIGGYBAC TRANSPOSABLE ELEMENT-DERIVED PROTEIN 4"/>
    <property type="match status" value="1"/>
</dbReference>
<dbReference type="Pfam" id="PF13843">
    <property type="entry name" value="DDE_Tnp_1_7"/>
    <property type="match status" value="1"/>
</dbReference>
<keyword evidence="3" id="KW-1185">Reference proteome</keyword>
<dbReference type="InterPro" id="IPR029526">
    <property type="entry name" value="PGBD"/>
</dbReference>
<gene>
    <name evidence="2" type="ORF">PARMNEM_LOCUS10988</name>
</gene>
<dbReference type="Proteomes" id="UP001314205">
    <property type="component" value="Unassembled WGS sequence"/>
</dbReference>
<sequence>MDFDDFEISQEDLSRIDNIEITLLNQSFQISSDEDDNIQLLRPRLRRIILSDSESIETEINRAIQDLAESSPPSTWTDPKAKESADGITVMRWKDKRDVLILSTKHSTRFVRVVKRNKVILKPAIIVDYNKAKGAVDLSDQMSAYQTPLRKTVKWYKKVAMDLILNVAVVNALTLYKSVTKKNIPIVDFRKEIMIDFLTKGITSEPSPSKPKRAKHELAKKEGSSKVVRRQCQQCYKQNVATLGRLGARNKTKKVTTFCKTCPNEPFLCPECFIKIH</sequence>
<evidence type="ECO:0000259" key="1">
    <source>
        <dbReference type="Pfam" id="PF13843"/>
    </source>
</evidence>